<sequence>MSEPYKGIAYLELYVDDGPAVVKYYVRGLLFERVAVAYDRMQRSVLLRSHDAQVVITTPARAGGPVADYLARHGDGVADIALYQQDLGATLARANLTGMRVLPGPAPATTLQDVQLARIAGAGSVHHTLIQPTGTSFDGMPPGFCWDTDTVYEAAPDRAARPRGIDHLTWCLPAGELEAVVSQYRRTFEMEIIGSNQIVAGATAANSHVLRDSAGVTHVMLETDRFLQPHGGGQIEAFIARHGRGGIQHVAWSTNDLLAAIRRFTVGGVRFLDPPGAYYDALPERLAAHPVIGDQLSNLHESGVLVDHDHSGLLYQIFTRSPHRGDALFYELIQRGPGTTGFGSATFRALLEAQEAAASRPAPRTATDQPSTPAS</sequence>
<evidence type="ECO:0000256" key="5">
    <source>
        <dbReference type="SAM" id="MobiDB-lite"/>
    </source>
</evidence>
<dbReference type="InterPro" id="IPR037523">
    <property type="entry name" value="VOC_core"/>
</dbReference>
<feature type="domain" description="VOC" evidence="6">
    <location>
        <begin position="164"/>
        <end position="320"/>
    </location>
</feature>
<feature type="domain" description="VOC" evidence="6">
    <location>
        <begin position="7"/>
        <end position="132"/>
    </location>
</feature>
<dbReference type="PROSITE" id="PS51819">
    <property type="entry name" value="VOC"/>
    <property type="match status" value="2"/>
</dbReference>
<proteinExistence type="inferred from homology"/>
<evidence type="ECO:0000256" key="1">
    <source>
        <dbReference type="ARBA" id="ARBA00001962"/>
    </source>
</evidence>
<dbReference type="GO" id="GO:0006572">
    <property type="term" value="P:L-tyrosine catabolic process"/>
    <property type="evidence" value="ECO:0007669"/>
    <property type="project" value="TreeGrafter"/>
</dbReference>
<dbReference type="Proteomes" id="UP000294513">
    <property type="component" value="Unassembled WGS sequence"/>
</dbReference>
<reference evidence="7 8" key="1">
    <citation type="submission" date="2019-03" db="EMBL/GenBank/DDBJ databases">
        <title>Draft genome sequences of novel Actinobacteria.</title>
        <authorList>
            <person name="Sahin N."/>
            <person name="Ay H."/>
            <person name="Saygin H."/>
        </authorList>
    </citation>
    <scope>NUCLEOTIDE SEQUENCE [LARGE SCALE GENOMIC DNA]</scope>
    <source>
        <strain evidence="7 8">H3C3</strain>
    </source>
</reference>
<dbReference type="OrthoDB" id="9780241at2"/>
<organism evidence="7 8">
    <name type="scientific">Actinomadura rubrisoli</name>
    <dbReference type="NCBI Taxonomy" id="2530368"/>
    <lineage>
        <taxon>Bacteria</taxon>
        <taxon>Bacillati</taxon>
        <taxon>Actinomycetota</taxon>
        <taxon>Actinomycetes</taxon>
        <taxon>Streptosporangiales</taxon>
        <taxon>Thermomonosporaceae</taxon>
        <taxon>Actinomadura</taxon>
    </lineage>
</organism>
<evidence type="ECO:0000256" key="3">
    <source>
        <dbReference type="ARBA" id="ARBA00022737"/>
    </source>
</evidence>
<dbReference type="SUPFAM" id="SSF54593">
    <property type="entry name" value="Glyoxalase/Bleomycin resistance protein/Dihydroxybiphenyl dioxygenase"/>
    <property type="match status" value="1"/>
</dbReference>
<evidence type="ECO:0000259" key="6">
    <source>
        <dbReference type="PROSITE" id="PS51819"/>
    </source>
</evidence>
<dbReference type="EMBL" id="SMKU01000034">
    <property type="protein sequence ID" value="TDD93332.1"/>
    <property type="molecule type" value="Genomic_DNA"/>
</dbReference>
<dbReference type="AlphaFoldDB" id="A0A4R5C8L0"/>
<comment type="cofactor">
    <cofactor evidence="1">
        <name>Fe cation</name>
        <dbReference type="ChEBI" id="CHEBI:24875"/>
    </cofactor>
</comment>
<dbReference type="InterPro" id="IPR005956">
    <property type="entry name" value="4OHPhenylPyrv_dOase"/>
</dbReference>
<feature type="compositionally biased region" description="Low complexity" evidence="5">
    <location>
        <begin position="356"/>
        <end position="367"/>
    </location>
</feature>
<dbReference type="PANTHER" id="PTHR11959">
    <property type="entry name" value="4-HYDROXYPHENYLPYRUVATE DIOXYGENASE"/>
    <property type="match status" value="1"/>
</dbReference>
<accession>A0A4R5C8L0</accession>
<keyword evidence="4" id="KW-0408">Iron</keyword>
<name>A0A4R5C8L0_9ACTN</name>
<dbReference type="InterPro" id="IPR029068">
    <property type="entry name" value="Glyas_Bleomycin-R_OHBP_Dase"/>
</dbReference>
<feature type="region of interest" description="Disordered" evidence="5">
    <location>
        <begin position="355"/>
        <end position="375"/>
    </location>
</feature>
<keyword evidence="3" id="KW-0677">Repeat</keyword>
<evidence type="ECO:0000313" key="7">
    <source>
        <dbReference type="EMBL" id="TDD93332.1"/>
    </source>
</evidence>
<dbReference type="GO" id="GO:0003868">
    <property type="term" value="F:4-hydroxyphenylpyruvate dioxygenase activity"/>
    <property type="evidence" value="ECO:0007669"/>
    <property type="project" value="InterPro"/>
</dbReference>
<dbReference type="RefSeq" id="WP_131891600.1">
    <property type="nucleotide sequence ID" value="NZ_SMKU01000034.1"/>
</dbReference>
<comment type="caution">
    <text evidence="7">The sequence shown here is derived from an EMBL/GenBank/DDBJ whole genome shotgun (WGS) entry which is preliminary data.</text>
</comment>
<protein>
    <recommendedName>
        <fullName evidence="6">VOC domain-containing protein</fullName>
    </recommendedName>
</protein>
<dbReference type="InterPro" id="IPR004360">
    <property type="entry name" value="Glyas_Fos-R_dOase_dom"/>
</dbReference>
<dbReference type="Gene3D" id="3.10.180.10">
    <property type="entry name" value="2,3-Dihydroxybiphenyl 1,2-Dioxygenase, domain 1"/>
    <property type="match status" value="2"/>
</dbReference>
<evidence type="ECO:0000313" key="8">
    <source>
        <dbReference type="Proteomes" id="UP000294513"/>
    </source>
</evidence>
<keyword evidence="8" id="KW-1185">Reference proteome</keyword>
<gene>
    <name evidence="7" type="ORF">E1298_10125</name>
</gene>
<evidence type="ECO:0000256" key="4">
    <source>
        <dbReference type="ARBA" id="ARBA00023004"/>
    </source>
</evidence>
<dbReference type="PANTHER" id="PTHR11959:SF1">
    <property type="entry name" value="4-HYDROXYPHENYLPYRUVATE DIOXYGENASE"/>
    <property type="match status" value="1"/>
</dbReference>
<comment type="similarity">
    <text evidence="2">Belongs to the 4HPPD family.</text>
</comment>
<dbReference type="Pfam" id="PF00903">
    <property type="entry name" value="Glyoxalase"/>
    <property type="match status" value="1"/>
</dbReference>
<evidence type="ECO:0000256" key="2">
    <source>
        <dbReference type="ARBA" id="ARBA00005877"/>
    </source>
</evidence>